<evidence type="ECO:0000313" key="5">
    <source>
        <dbReference type="Proteomes" id="UP000567179"/>
    </source>
</evidence>
<name>A0A8H5BL69_9AGAR</name>
<comment type="caution">
    <text evidence="4">The sequence shown here is derived from an EMBL/GenBank/DDBJ whole genome shotgun (WGS) entry which is preliminary data.</text>
</comment>
<feature type="compositionally biased region" description="Acidic residues" evidence="1">
    <location>
        <begin position="422"/>
        <end position="435"/>
    </location>
</feature>
<feature type="compositionally biased region" description="Low complexity" evidence="1">
    <location>
        <begin position="411"/>
        <end position="421"/>
    </location>
</feature>
<evidence type="ECO:0008006" key="6">
    <source>
        <dbReference type="Google" id="ProtNLM"/>
    </source>
</evidence>
<dbReference type="EMBL" id="JAACJJ010000015">
    <property type="protein sequence ID" value="KAF5325415.1"/>
    <property type="molecule type" value="Genomic_DNA"/>
</dbReference>
<sequence>MTWEAHENGAHNSTLDALESFIASQRALLTRQRADIDRLQHLKNDLSLRPGYLLDHLSEELADPAFRLSEQADLKLKLPPKLDWKAFERSDPTSLHALNIAIPTRTPLATQTAPLSELQSFVKNAARTLLEPRMRKYPRVSTPPPDSDCENDAHDPIAARRAREQAKIRELKAMVRRGGGYGGGLRTMGLIRTDVGEEAMRAEVQIDDDDGDEGFSKGKRPGKGRVPSNSVNGKRPGKHYGKSVPAAYLLQADEGDNDGAAPGASPAPSYATKNIGLVAEHAHSAAASPEPDVDVPFDQDRDADMDLSMAVDAPAPDPSNAELLPLSDLEEPPLPLPSPAGTAIPPKPKPKPKTKPKPKAKPKPKPKPKRVVKASYEYTDEESDLGVDVDLGHEDDSETYEGAYQDPAAFVPSVTVHPSSSSDEDEDVDMLEMDLDVAPRKSSTKNRNSKAGAKARTKAKPKSKPPPKKKKKNSVDFTSSSDGDHSDGTTAAPTPTTPTAKNARKPPKPKPETYKQAWSTDEQNLLEQLLEEIPDGERFRWQKISRAMGGRRTPRQVASRVQKYFEKLKKYDLM</sequence>
<proteinExistence type="predicted"/>
<dbReference type="PROSITE" id="PS50090">
    <property type="entry name" value="MYB_LIKE"/>
    <property type="match status" value="1"/>
</dbReference>
<dbReference type="PANTHER" id="PTHR22705:SF0">
    <property type="entry name" value="ZZ-TYPE ZINC FINGER-CONTAINING PROTEIN 3"/>
    <property type="match status" value="1"/>
</dbReference>
<dbReference type="Proteomes" id="UP000567179">
    <property type="component" value="Unassembled WGS sequence"/>
</dbReference>
<dbReference type="InterPro" id="IPR009057">
    <property type="entry name" value="Homeodomain-like_sf"/>
</dbReference>
<feature type="compositionally biased region" description="Basic residues" evidence="1">
    <location>
        <begin position="348"/>
        <end position="372"/>
    </location>
</feature>
<dbReference type="SUPFAM" id="SSF46689">
    <property type="entry name" value="Homeodomain-like"/>
    <property type="match status" value="1"/>
</dbReference>
<evidence type="ECO:0000256" key="1">
    <source>
        <dbReference type="SAM" id="MobiDB-lite"/>
    </source>
</evidence>
<accession>A0A8H5BL69</accession>
<dbReference type="InterPro" id="IPR001005">
    <property type="entry name" value="SANT/Myb"/>
</dbReference>
<reference evidence="4 5" key="1">
    <citation type="journal article" date="2020" name="ISME J.">
        <title>Uncovering the hidden diversity of litter-decomposition mechanisms in mushroom-forming fungi.</title>
        <authorList>
            <person name="Floudas D."/>
            <person name="Bentzer J."/>
            <person name="Ahren D."/>
            <person name="Johansson T."/>
            <person name="Persson P."/>
            <person name="Tunlid A."/>
        </authorList>
    </citation>
    <scope>NUCLEOTIDE SEQUENCE [LARGE SCALE GENOMIC DNA]</scope>
    <source>
        <strain evidence="4 5">CBS 101986</strain>
    </source>
</reference>
<feature type="region of interest" description="Disordered" evidence="1">
    <location>
        <begin position="203"/>
        <end position="241"/>
    </location>
</feature>
<feature type="region of interest" description="Disordered" evidence="1">
    <location>
        <begin position="282"/>
        <end position="518"/>
    </location>
</feature>
<evidence type="ECO:0000259" key="2">
    <source>
        <dbReference type="PROSITE" id="PS50090"/>
    </source>
</evidence>
<feature type="domain" description="HTH myb-type" evidence="3">
    <location>
        <begin position="510"/>
        <end position="569"/>
    </location>
</feature>
<dbReference type="SMART" id="SM00717">
    <property type="entry name" value="SANT"/>
    <property type="match status" value="1"/>
</dbReference>
<dbReference type="OrthoDB" id="424753at2759"/>
<feature type="domain" description="Myb-like" evidence="2">
    <location>
        <begin position="510"/>
        <end position="565"/>
    </location>
</feature>
<dbReference type="CDD" id="cd00167">
    <property type="entry name" value="SANT"/>
    <property type="match status" value="1"/>
</dbReference>
<dbReference type="InterPro" id="IPR017930">
    <property type="entry name" value="Myb_dom"/>
</dbReference>
<organism evidence="4 5">
    <name type="scientific">Psilocybe cf. subviscida</name>
    <dbReference type="NCBI Taxonomy" id="2480587"/>
    <lineage>
        <taxon>Eukaryota</taxon>
        <taxon>Fungi</taxon>
        <taxon>Dikarya</taxon>
        <taxon>Basidiomycota</taxon>
        <taxon>Agaricomycotina</taxon>
        <taxon>Agaricomycetes</taxon>
        <taxon>Agaricomycetidae</taxon>
        <taxon>Agaricales</taxon>
        <taxon>Agaricineae</taxon>
        <taxon>Strophariaceae</taxon>
        <taxon>Psilocybe</taxon>
    </lineage>
</organism>
<feature type="compositionally biased region" description="Acidic residues" evidence="1">
    <location>
        <begin position="378"/>
        <end position="399"/>
    </location>
</feature>
<dbReference type="PROSITE" id="PS51294">
    <property type="entry name" value="HTH_MYB"/>
    <property type="match status" value="1"/>
</dbReference>
<dbReference type="PANTHER" id="PTHR22705">
    <property type="entry name" value="ZINC FINGER, ZZ DOMAIN CONTAINING 3"/>
    <property type="match status" value="1"/>
</dbReference>
<feature type="compositionally biased region" description="Basic residues" evidence="1">
    <location>
        <begin position="442"/>
        <end position="472"/>
    </location>
</feature>
<dbReference type="Pfam" id="PF00249">
    <property type="entry name" value="Myb_DNA-binding"/>
    <property type="match status" value="1"/>
</dbReference>
<dbReference type="AlphaFoldDB" id="A0A8H5BL69"/>
<dbReference type="Gene3D" id="1.10.10.60">
    <property type="entry name" value="Homeodomain-like"/>
    <property type="match status" value="1"/>
</dbReference>
<feature type="compositionally biased region" description="Low complexity" evidence="1">
    <location>
        <begin position="488"/>
        <end position="501"/>
    </location>
</feature>
<dbReference type="InterPro" id="IPR037830">
    <property type="entry name" value="ZZZ3"/>
</dbReference>
<protein>
    <recommendedName>
        <fullName evidence="6">Myb-like domain-containing protein</fullName>
    </recommendedName>
</protein>
<keyword evidence="5" id="KW-1185">Reference proteome</keyword>
<evidence type="ECO:0000259" key="3">
    <source>
        <dbReference type="PROSITE" id="PS51294"/>
    </source>
</evidence>
<gene>
    <name evidence="4" type="ORF">D9619_010008</name>
</gene>
<evidence type="ECO:0000313" key="4">
    <source>
        <dbReference type="EMBL" id="KAF5325415.1"/>
    </source>
</evidence>